<dbReference type="OMA" id="DMAQMME"/>
<evidence type="ECO:0000256" key="1">
    <source>
        <dbReference type="SAM" id="MobiDB-lite"/>
    </source>
</evidence>
<name>G4YWK5_PHYSP</name>
<dbReference type="InParanoid" id="G4YWK5"/>
<keyword evidence="3" id="KW-1185">Reference proteome</keyword>
<sequence>MDWEANLAAIIRCTDASLEQQFRLFEDVTAEFAAEEPPAQQHHEDPSDNVAAAYLRETMASDYRHRQQEQRRQTPSYTRVSGAFPRGPATAAQTSTTSFSEHFHRQQERKRGAAGRARDNQRTHRRVYHQQMYSSPTYDMAQMMEQVRLSLKLEVDARAAIAERQLSALLQLCKATSEELDRLRVEVCANDRQLHTLDQVQSKIRQELTTQKDIGFHLQSMCGKDESWRMQTENQLLELRQMVAALREQGNSTQAVAQEKLSRSELLVQFNAAMEPIKAQLQANLQHQAQQIAEITRTTSSSSLLLDGLTQKVNRGVADEINELRSDLNALKHHVAKLDIFQD</sequence>
<protein>
    <submittedName>
        <fullName evidence="2">Uncharacterized protein</fullName>
    </submittedName>
</protein>
<dbReference type="Proteomes" id="UP000002640">
    <property type="component" value="Unassembled WGS sequence"/>
</dbReference>
<evidence type="ECO:0000313" key="3">
    <source>
        <dbReference type="Proteomes" id="UP000002640"/>
    </source>
</evidence>
<feature type="region of interest" description="Disordered" evidence="1">
    <location>
        <begin position="63"/>
        <end position="125"/>
    </location>
</feature>
<dbReference type="AlphaFoldDB" id="G4YWK5"/>
<organism evidence="2 3">
    <name type="scientific">Phytophthora sojae (strain P6497)</name>
    <name type="common">Soybean stem and root rot agent</name>
    <name type="synonym">Phytophthora megasperma f. sp. glycines</name>
    <dbReference type="NCBI Taxonomy" id="1094619"/>
    <lineage>
        <taxon>Eukaryota</taxon>
        <taxon>Sar</taxon>
        <taxon>Stramenopiles</taxon>
        <taxon>Oomycota</taxon>
        <taxon>Peronosporomycetes</taxon>
        <taxon>Peronosporales</taxon>
        <taxon>Peronosporaceae</taxon>
        <taxon>Phytophthora</taxon>
    </lineage>
</organism>
<dbReference type="GeneID" id="20652765"/>
<dbReference type="STRING" id="1094619.G4YWK5"/>
<dbReference type="SMR" id="G4YWK5"/>
<feature type="non-terminal residue" evidence="2">
    <location>
        <position position="343"/>
    </location>
</feature>
<accession>G4YWK5</accession>
<feature type="compositionally biased region" description="Low complexity" evidence="1">
    <location>
        <begin position="89"/>
        <end position="100"/>
    </location>
</feature>
<proteinExistence type="predicted"/>
<evidence type="ECO:0000313" key="2">
    <source>
        <dbReference type="EMBL" id="EGZ26119.1"/>
    </source>
</evidence>
<feature type="compositionally biased region" description="Basic and acidic residues" evidence="1">
    <location>
        <begin position="101"/>
        <end position="122"/>
    </location>
</feature>
<gene>
    <name evidence="2" type="ORF">PHYSODRAFT_444995</name>
</gene>
<reference evidence="2 3" key="1">
    <citation type="journal article" date="2006" name="Science">
        <title>Phytophthora genome sequences uncover evolutionary origins and mechanisms of pathogenesis.</title>
        <authorList>
            <person name="Tyler B.M."/>
            <person name="Tripathy S."/>
            <person name="Zhang X."/>
            <person name="Dehal P."/>
            <person name="Jiang R.H."/>
            <person name="Aerts A."/>
            <person name="Arredondo F.D."/>
            <person name="Baxter L."/>
            <person name="Bensasson D."/>
            <person name="Beynon J.L."/>
            <person name="Chapman J."/>
            <person name="Damasceno C.M."/>
            <person name="Dorrance A.E."/>
            <person name="Dou D."/>
            <person name="Dickerman A.W."/>
            <person name="Dubchak I.L."/>
            <person name="Garbelotto M."/>
            <person name="Gijzen M."/>
            <person name="Gordon S.G."/>
            <person name="Govers F."/>
            <person name="Grunwald N.J."/>
            <person name="Huang W."/>
            <person name="Ivors K.L."/>
            <person name="Jones R.W."/>
            <person name="Kamoun S."/>
            <person name="Krampis K."/>
            <person name="Lamour K.H."/>
            <person name="Lee M.K."/>
            <person name="McDonald W.H."/>
            <person name="Medina M."/>
            <person name="Meijer H.J."/>
            <person name="Nordberg E.K."/>
            <person name="Maclean D.J."/>
            <person name="Ospina-Giraldo M.D."/>
            <person name="Morris P.F."/>
            <person name="Phuntumart V."/>
            <person name="Putnam N.H."/>
            <person name="Rash S."/>
            <person name="Rose J.K."/>
            <person name="Sakihama Y."/>
            <person name="Salamov A.A."/>
            <person name="Savidor A."/>
            <person name="Scheuring C.F."/>
            <person name="Smith B.M."/>
            <person name="Sobral B.W."/>
            <person name="Terry A."/>
            <person name="Torto-Alalibo T.A."/>
            <person name="Win J."/>
            <person name="Xu Z."/>
            <person name="Zhang H."/>
            <person name="Grigoriev I.V."/>
            <person name="Rokhsar D.S."/>
            <person name="Boore J.L."/>
        </authorList>
    </citation>
    <scope>NUCLEOTIDE SEQUENCE [LARGE SCALE GENOMIC DNA]</scope>
    <source>
        <strain evidence="2 3">P6497</strain>
    </source>
</reference>
<dbReference type="RefSeq" id="XP_009521407.1">
    <property type="nucleotide sequence ID" value="XM_009523112.1"/>
</dbReference>
<feature type="compositionally biased region" description="Basic and acidic residues" evidence="1">
    <location>
        <begin position="63"/>
        <end position="72"/>
    </location>
</feature>
<dbReference type="KEGG" id="psoj:PHYSODRAFT_444995"/>
<dbReference type="EMBL" id="JH159152">
    <property type="protein sequence ID" value="EGZ26119.1"/>
    <property type="molecule type" value="Genomic_DNA"/>
</dbReference>